<sequence length="366" mass="41426">MYFPNSKWTWSFMGVAIVQAVIALALEGYVFAKFQISYDRHIGSQQDDRITSENPTSQTNEQRSIPTYLSLLIFGFIYELVLVYDALRLKNTIQIIGLCLYNLGILVYTAIQVDQIDDAVSALANAVGDDLWMDIKPFLIAVPCVVSLGTLCLSFIAWKLYDEFAWTIYKKISADLRMKRRFLIFQIYIALLKFDFFFFLGFTVQFLVIVVNTTDVEFYLTIAALVATIIVLFLAGWFTRRESLLGMLAIIVLYFCALAYFLFKLIRMYSADPRRKADYLPARRSLTTFAVITILLLVVTIVIACWCTHNFGMGLKQYVQKGSRRSADGEVVGDKLYLNDMGVSMGPVGLAPERTGPPGTGRMVID</sequence>
<dbReference type="AlphaFoldDB" id="A0A6G1H5D7"/>
<organism evidence="2 3">
    <name type="scientific">Aulographum hederae CBS 113979</name>
    <dbReference type="NCBI Taxonomy" id="1176131"/>
    <lineage>
        <taxon>Eukaryota</taxon>
        <taxon>Fungi</taxon>
        <taxon>Dikarya</taxon>
        <taxon>Ascomycota</taxon>
        <taxon>Pezizomycotina</taxon>
        <taxon>Dothideomycetes</taxon>
        <taxon>Pleosporomycetidae</taxon>
        <taxon>Aulographales</taxon>
        <taxon>Aulographaceae</taxon>
    </lineage>
</organism>
<evidence type="ECO:0000313" key="3">
    <source>
        <dbReference type="Proteomes" id="UP000800041"/>
    </source>
</evidence>
<feature type="transmembrane region" description="Helical" evidence="1">
    <location>
        <begin position="286"/>
        <end position="307"/>
    </location>
</feature>
<protein>
    <submittedName>
        <fullName evidence="2">Uncharacterized protein</fullName>
    </submittedName>
</protein>
<keyword evidence="1" id="KW-0472">Membrane</keyword>
<feature type="transmembrane region" description="Helical" evidence="1">
    <location>
        <begin position="138"/>
        <end position="161"/>
    </location>
</feature>
<accession>A0A6G1H5D7</accession>
<name>A0A6G1H5D7_9PEZI</name>
<dbReference type="PANTHER" id="PTHR34391:SF1">
    <property type="entry name" value="UPF0658 GOLGI APPARATUS MEMBRANE PROTEIN C1952.10C-RELATED"/>
    <property type="match status" value="1"/>
</dbReference>
<keyword evidence="3" id="KW-1185">Reference proteome</keyword>
<feature type="transmembrane region" description="Helical" evidence="1">
    <location>
        <begin position="218"/>
        <end position="238"/>
    </location>
</feature>
<dbReference type="InterPro" id="IPR040410">
    <property type="entry name" value="UPF0658_Golgi"/>
</dbReference>
<gene>
    <name evidence="2" type="ORF">K402DRAFT_328293</name>
</gene>
<feature type="transmembrane region" description="Helical" evidence="1">
    <location>
        <begin position="91"/>
        <end position="111"/>
    </location>
</feature>
<reference evidence="2" key="1">
    <citation type="journal article" date="2020" name="Stud. Mycol.">
        <title>101 Dothideomycetes genomes: a test case for predicting lifestyles and emergence of pathogens.</title>
        <authorList>
            <person name="Haridas S."/>
            <person name="Albert R."/>
            <person name="Binder M."/>
            <person name="Bloem J."/>
            <person name="Labutti K."/>
            <person name="Salamov A."/>
            <person name="Andreopoulos B."/>
            <person name="Baker S."/>
            <person name="Barry K."/>
            <person name="Bills G."/>
            <person name="Bluhm B."/>
            <person name="Cannon C."/>
            <person name="Castanera R."/>
            <person name="Culley D."/>
            <person name="Daum C."/>
            <person name="Ezra D."/>
            <person name="Gonzalez J."/>
            <person name="Henrissat B."/>
            <person name="Kuo A."/>
            <person name="Liang C."/>
            <person name="Lipzen A."/>
            <person name="Lutzoni F."/>
            <person name="Magnuson J."/>
            <person name="Mondo S."/>
            <person name="Nolan M."/>
            <person name="Ohm R."/>
            <person name="Pangilinan J."/>
            <person name="Park H.-J."/>
            <person name="Ramirez L."/>
            <person name="Alfaro M."/>
            <person name="Sun H."/>
            <person name="Tritt A."/>
            <person name="Yoshinaga Y."/>
            <person name="Zwiers L.-H."/>
            <person name="Turgeon B."/>
            <person name="Goodwin S."/>
            <person name="Spatafora J."/>
            <person name="Crous P."/>
            <person name="Grigoriev I."/>
        </authorList>
    </citation>
    <scope>NUCLEOTIDE SEQUENCE</scope>
    <source>
        <strain evidence="2">CBS 113979</strain>
    </source>
</reference>
<evidence type="ECO:0000313" key="2">
    <source>
        <dbReference type="EMBL" id="KAF1988431.1"/>
    </source>
</evidence>
<dbReference type="GO" id="GO:0005794">
    <property type="term" value="C:Golgi apparatus"/>
    <property type="evidence" value="ECO:0007669"/>
    <property type="project" value="TreeGrafter"/>
</dbReference>
<evidence type="ECO:0000256" key="1">
    <source>
        <dbReference type="SAM" id="Phobius"/>
    </source>
</evidence>
<feature type="transmembrane region" description="Helical" evidence="1">
    <location>
        <begin position="12"/>
        <end position="32"/>
    </location>
</feature>
<dbReference type="OrthoDB" id="2448307at2759"/>
<dbReference type="Proteomes" id="UP000800041">
    <property type="component" value="Unassembled WGS sequence"/>
</dbReference>
<dbReference type="EMBL" id="ML977148">
    <property type="protein sequence ID" value="KAF1988431.1"/>
    <property type="molecule type" value="Genomic_DNA"/>
</dbReference>
<keyword evidence="1" id="KW-0812">Transmembrane</keyword>
<dbReference type="PANTHER" id="PTHR34391">
    <property type="entry name" value="UPF0658 GOLGI APPARATUS MEMBRANE PROTEIN C1952.10C-RELATED"/>
    <property type="match status" value="1"/>
</dbReference>
<feature type="transmembrane region" description="Helical" evidence="1">
    <location>
        <begin position="182"/>
        <end position="212"/>
    </location>
</feature>
<keyword evidence="1" id="KW-1133">Transmembrane helix</keyword>
<feature type="transmembrane region" description="Helical" evidence="1">
    <location>
        <begin position="245"/>
        <end position="266"/>
    </location>
</feature>
<feature type="transmembrane region" description="Helical" evidence="1">
    <location>
        <begin position="65"/>
        <end position="84"/>
    </location>
</feature>
<proteinExistence type="predicted"/>